<accession>A0A1G6VDG1</accession>
<dbReference type="AlphaFoldDB" id="A0A1G6VDG1"/>
<dbReference type="GO" id="GO:0016747">
    <property type="term" value="F:acyltransferase activity, transferring groups other than amino-acyl groups"/>
    <property type="evidence" value="ECO:0007669"/>
    <property type="project" value="InterPro"/>
</dbReference>
<dbReference type="InterPro" id="IPR000182">
    <property type="entry name" value="GNAT_dom"/>
</dbReference>
<evidence type="ECO:0000313" key="3">
    <source>
        <dbReference type="Proteomes" id="UP000198925"/>
    </source>
</evidence>
<dbReference type="Gene3D" id="3.40.630.30">
    <property type="match status" value="1"/>
</dbReference>
<dbReference type="EMBL" id="FMZX01000009">
    <property type="protein sequence ID" value="SDD51662.1"/>
    <property type="molecule type" value="Genomic_DNA"/>
</dbReference>
<keyword evidence="2" id="KW-0808">Transferase</keyword>
<dbReference type="SUPFAM" id="SSF55729">
    <property type="entry name" value="Acyl-CoA N-acyltransferases (Nat)"/>
    <property type="match status" value="1"/>
</dbReference>
<dbReference type="Proteomes" id="UP000198925">
    <property type="component" value="Unassembled WGS sequence"/>
</dbReference>
<sequence>MVRGCATEGAAALLAHAFATLGLPTTVAGINPPNFTSLRVAAKLGPVAQGRAGGYPRQALRRKEWLTVPGG</sequence>
<protein>
    <submittedName>
        <fullName evidence="2">Acetyltransferase (GNAT) domain-containing protein</fullName>
    </submittedName>
</protein>
<name>A0A1G6VDG1_9PROT</name>
<feature type="domain" description="N-acetyltransferase" evidence="1">
    <location>
        <begin position="3"/>
        <end position="45"/>
    </location>
</feature>
<keyword evidence="3" id="KW-1185">Reference proteome</keyword>
<evidence type="ECO:0000313" key="2">
    <source>
        <dbReference type="EMBL" id="SDD51662.1"/>
    </source>
</evidence>
<gene>
    <name evidence="2" type="ORF">SAMN04487779_10096</name>
</gene>
<dbReference type="Pfam" id="PF13302">
    <property type="entry name" value="Acetyltransf_3"/>
    <property type="match status" value="1"/>
</dbReference>
<reference evidence="2 3" key="1">
    <citation type="submission" date="2016-10" db="EMBL/GenBank/DDBJ databases">
        <authorList>
            <person name="de Groot N.N."/>
        </authorList>
    </citation>
    <scope>NUCLEOTIDE SEQUENCE [LARGE SCALE GENOMIC DNA]</scope>
    <source>
        <strain evidence="2 3">CPCC 100156</strain>
    </source>
</reference>
<dbReference type="InterPro" id="IPR016181">
    <property type="entry name" value="Acyl_CoA_acyltransferase"/>
</dbReference>
<proteinExistence type="predicted"/>
<organism evidence="2 3">
    <name type="scientific">Belnapia rosea</name>
    <dbReference type="NCBI Taxonomy" id="938405"/>
    <lineage>
        <taxon>Bacteria</taxon>
        <taxon>Pseudomonadati</taxon>
        <taxon>Pseudomonadota</taxon>
        <taxon>Alphaproteobacteria</taxon>
        <taxon>Acetobacterales</taxon>
        <taxon>Roseomonadaceae</taxon>
        <taxon>Belnapia</taxon>
    </lineage>
</organism>
<evidence type="ECO:0000259" key="1">
    <source>
        <dbReference type="Pfam" id="PF13302"/>
    </source>
</evidence>